<dbReference type="Gene3D" id="3.40.50.1820">
    <property type="entry name" value="alpha/beta hydrolase"/>
    <property type="match status" value="1"/>
</dbReference>
<dbReference type="AlphaFoldDB" id="A0A4Y3TH52"/>
<name>A0A4Y3TH52_9PROT</name>
<organism evidence="1 2">
    <name type="scientific">Acetobacter orleanensis</name>
    <dbReference type="NCBI Taxonomy" id="104099"/>
    <lineage>
        <taxon>Bacteria</taxon>
        <taxon>Pseudomonadati</taxon>
        <taxon>Pseudomonadota</taxon>
        <taxon>Alphaproteobacteria</taxon>
        <taxon>Acetobacterales</taxon>
        <taxon>Acetobacteraceae</taxon>
        <taxon>Acetobacter</taxon>
    </lineage>
</organism>
<dbReference type="EMBL" id="BJMU01000002">
    <property type="protein sequence ID" value="GEB82301.1"/>
    <property type="molecule type" value="Genomic_DNA"/>
</dbReference>
<dbReference type="SUPFAM" id="SSF53474">
    <property type="entry name" value="alpha/beta-Hydrolases"/>
    <property type="match status" value="1"/>
</dbReference>
<gene>
    <name evidence="1" type="ORF">AOR01nite_07780</name>
</gene>
<dbReference type="InterPro" id="IPR029058">
    <property type="entry name" value="AB_hydrolase_fold"/>
</dbReference>
<accession>A0A4Y3TH52</accession>
<reference evidence="1 2" key="1">
    <citation type="submission" date="2019-06" db="EMBL/GenBank/DDBJ databases">
        <title>Whole genome shotgun sequence of Acetobacter orleanensis NBRC 13752.</title>
        <authorList>
            <person name="Hosoyama A."/>
            <person name="Uohara A."/>
            <person name="Ohji S."/>
            <person name="Ichikawa N."/>
        </authorList>
    </citation>
    <scope>NUCLEOTIDE SEQUENCE [LARGE SCALE GENOMIC DNA]</scope>
    <source>
        <strain evidence="1 2">NBRC 13752</strain>
    </source>
</reference>
<proteinExistence type="predicted"/>
<evidence type="ECO:0008006" key="3">
    <source>
        <dbReference type="Google" id="ProtNLM"/>
    </source>
</evidence>
<sequence length="226" mass="23920">MTQRVLMTGPSNPRATLLLLPGGTGDIGIRRDGTLRHAQNFLLRMRTDWVAHGFAVLVPDTLNHASLRGRRSSPAYGALVDTLAHYAHAQFHAPVFLIGTSQGTIAATNGAARAPAELIAGLVLTETVSLPGHVSTETVFDAQPHNVRVPVLIIANQQDACPVASPLMAAHIAQAMTQAPSVQIRSVSGGPGHPAKPCSSLSAHGYYGMEQSVSALILSWIQEHIR</sequence>
<dbReference type="Proteomes" id="UP000317617">
    <property type="component" value="Unassembled WGS sequence"/>
</dbReference>
<keyword evidence="2" id="KW-1185">Reference proteome</keyword>
<comment type="caution">
    <text evidence="1">The sequence shown here is derived from an EMBL/GenBank/DDBJ whole genome shotgun (WGS) entry which is preliminary data.</text>
</comment>
<protein>
    <recommendedName>
        <fullName evidence="3">Alpha/beta hydrolase</fullName>
    </recommendedName>
</protein>
<evidence type="ECO:0000313" key="1">
    <source>
        <dbReference type="EMBL" id="GEB82301.1"/>
    </source>
</evidence>
<dbReference type="STRING" id="104099.AD949_05010"/>
<evidence type="ECO:0000313" key="2">
    <source>
        <dbReference type="Proteomes" id="UP000317617"/>
    </source>
</evidence>